<keyword evidence="11" id="KW-1185">Reference proteome</keyword>
<dbReference type="InterPro" id="IPR003362">
    <property type="entry name" value="Bact_transf"/>
</dbReference>
<evidence type="ECO:0000256" key="5">
    <source>
        <dbReference type="ARBA" id="ARBA00022989"/>
    </source>
</evidence>
<dbReference type="Pfam" id="PF13727">
    <property type="entry name" value="CoA_binding_3"/>
    <property type="match status" value="1"/>
</dbReference>
<feature type="transmembrane region" description="Helical" evidence="8">
    <location>
        <begin position="148"/>
        <end position="165"/>
    </location>
</feature>
<evidence type="ECO:0000256" key="1">
    <source>
        <dbReference type="ARBA" id="ARBA00004141"/>
    </source>
</evidence>
<evidence type="ECO:0000259" key="9">
    <source>
        <dbReference type="Pfam" id="PF02397"/>
    </source>
</evidence>
<keyword evidence="4 8" id="KW-0812">Transmembrane</keyword>
<comment type="subcellular location">
    <subcellularLocation>
        <location evidence="1">Membrane</location>
        <topology evidence="1">Multi-pass membrane protein</topology>
    </subcellularLocation>
</comment>
<dbReference type="Proteomes" id="UP000325827">
    <property type="component" value="Unassembled WGS sequence"/>
</dbReference>
<evidence type="ECO:0000313" key="10">
    <source>
        <dbReference type="EMBL" id="KAA9107790.1"/>
    </source>
</evidence>
<dbReference type="PANTHER" id="PTHR30576:SF10">
    <property type="entry name" value="SLL5057 PROTEIN"/>
    <property type="match status" value="1"/>
</dbReference>
<dbReference type="EMBL" id="VYSA01000002">
    <property type="protein sequence ID" value="KAA9107790.1"/>
    <property type="molecule type" value="Genomic_DNA"/>
</dbReference>
<gene>
    <name evidence="10" type="ORF">F6B43_10145</name>
</gene>
<dbReference type="AlphaFoldDB" id="A0A5J5J314"/>
<evidence type="ECO:0000256" key="3">
    <source>
        <dbReference type="ARBA" id="ARBA00022679"/>
    </source>
</evidence>
<dbReference type="InterPro" id="IPR017475">
    <property type="entry name" value="EPS_sugar_tfrase"/>
</dbReference>
<feature type="region of interest" description="Disordered" evidence="7">
    <location>
        <begin position="1"/>
        <end position="24"/>
    </location>
</feature>
<organism evidence="10 11">
    <name type="scientific">Microbacterium rhizomatis</name>
    <dbReference type="NCBI Taxonomy" id="1631477"/>
    <lineage>
        <taxon>Bacteria</taxon>
        <taxon>Bacillati</taxon>
        <taxon>Actinomycetota</taxon>
        <taxon>Actinomycetes</taxon>
        <taxon>Micrococcales</taxon>
        <taxon>Microbacteriaceae</taxon>
        <taxon>Microbacterium</taxon>
    </lineage>
</organism>
<feature type="domain" description="Bacterial sugar transferase" evidence="9">
    <location>
        <begin position="340"/>
        <end position="528"/>
    </location>
</feature>
<dbReference type="Gene3D" id="3.40.50.720">
    <property type="entry name" value="NAD(P)-binding Rossmann-like Domain"/>
    <property type="match status" value="1"/>
</dbReference>
<dbReference type="RefSeq" id="WP_150448825.1">
    <property type="nucleotide sequence ID" value="NZ_VYSA01000002.1"/>
</dbReference>
<evidence type="ECO:0000256" key="2">
    <source>
        <dbReference type="ARBA" id="ARBA00006464"/>
    </source>
</evidence>
<comment type="caution">
    <text evidence="10">The sequence shown here is derived from an EMBL/GenBank/DDBJ whole genome shotgun (WGS) entry which is preliminary data.</text>
</comment>
<name>A0A5J5J314_9MICO</name>
<keyword evidence="3 10" id="KW-0808">Transferase</keyword>
<keyword evidence="5 8" id="KW-1133">Transmembrane helix</keyword>
<reference evidence="11" key="1">
    <citation type="submission" date="2019-09" db="EMBL/GenBank/DDBJ databases">
        <title>Mumia zhuanghuii sp. nov. isolated from the intestinal contents of plateau pika (Ochotona curzoniae) in the Qinghai-Tibet plateau of China.</title>
        <authorList>
            <person name="Tian Z."/>
        </authorList>
    </citation>
    <scope>NUCLEOTIDE SEQUENCE [LARGE SCALE GENOMIC DNA]</scope>
    <source>
        <strain evidence="11">JCM 30598</strain>
    </source>
</reference>
<feature type="transmembrane region" description="Helical" evidence="8">
    <location>
        <begin position="68"/>
        <end position="89"/>
    </location>
</feature>
<dbReference type="NCBIfam" id="TIGR03025">
    <property type="entry name" value="EPS_sugtrans"/>
    <property type="match status" value="1"/>
</dbReference>
<feature type="transmembrane region" description="Helical" evidence="8">
    <location>
        <begin position="171"/>
        <end position="190"/>
    </location>
</feature>
<feature type="transmembrane region" description="Helical" evidence="8">
    <location>
        <begin position="109"/>
        <end position="127"/>
    </location>
</feature>
<sequence length="535" mass="58499">MTPDLQVDATSLSPRTDETSTNATDDLAAAAKIQTDASPARTTDTGSVPAPYLAGAAAPPWRRRYGTLLWVTDLLALIWVVYGTQIIWFGTGNAQVAMRDDSRFDEISYWVFSAILVILWMWALSFADSRSHRVIGAGLAEYTRIVNASFRLFGLVAIAAFLLRVDLARGFLFISLPLGVLILLLERWLWRQWLLVQRVQGKYVARVLLVGSRASVAQIARELRRVPGAGYHVVGACVPSGKVAETIEGTDIPIMGSVDAVQRAMQATRADTIAVTSTDDLPPDKVKEISWSLEAGKQHLVLAPSITDIAGPRLHTRPVAGLPLIHVETPRFTNGQRFTKRSFDVIVTSVITLLLSPVLLMVAAAVKLTSKGPLLYKQERVGINGAPFHMLKFRSMRVGADKELAALLAAQGTSETPLFKVKNDPRITPIGKVIRKYSLDELPQLFNVLGGSMSLVGPRPQIAAEVALYTSAARRRLLARPGITGLWQVSGRSTLDWEQTVRLDLYYVENWTLIGDVAILAKTARAVLLPGESAH</sequence>
<evidence type="ECO:0000256" key="7">
    <source>
        <dbReference type="SAM" id="MobiDB-lite"/>
    </source>
</evidence>
<accession>A0A5J5J314</accession>
<evidence type="ECO:0000256" key="6">
    <source>
        <dbReference type="ARBA" id="ARBA00023136"/>
    </source>
</evidence>
<proteinExistence type="inferred from homology"/>
<comment type="similarity">
    <text evidence="2">Belongs to the bacterial sugar transferase family.</text>
</comment>
<dbReference type="Pfam" id="PF02397">
    <property type="entry name" value="Bac_transf"/>
    <property type="match status" value="1"/>
</dbReference>
<evidence type="ECO:0000313" key="11">
    <source>
        <dbReference type="Proteomes" id="UP000325827"/>
    </source>
</evidence>
<keyword evidence="6 8" id="KW-0472">Membrane</keyword>
<dbReference type="GO" id="GO:0016780">
    <property type="term" value="F:phosphotransferase activity, for other substituted phosphate groups"/>
    <property type="evidence" value="ECO:0007669"/>
    <property type="project" value="TreeGrafter"/>
</dbReference>
<dbReference type="OrthoDB" id="9808602at2"/>
<dbReference type="GO" id="GO:0016020">
    <property type="term" value="C:membrane"/>
    <property type="evidence" value="ECO:0007669"/>
    <property type="project" value="UniProtKB-SubCell"/>
</dbReference>
<dbReference type="PANTHER" id="PTHR30576">
    <property type="entry name" value="COLANIC BIOSYNTHESIS UDP-GLUCOSE LIPID CARRIER TRANSFERASE"/>
    <property type="match status" value="1"/>
</dbReference>
<evidence type="ECO:0000256" key="8">
    <source>
        <dbReference type="SAM" id="Phobius"/>
    </source>
</evidence>
<feature type="transmembrane region" description="Helical" evidence="8">
    <location>
        <begin position="345"/>
        <end position="366"/>
    </location>
</feature>
<protein>
    <submittedName>
        <fullName evidence="10">Sugar transferase</fullName>
    </submittedName>
</protein>
<feature type="compositionally biased region" description="Polar residues" evidence="7">
    <location>
        <begin position="8"/>
        <end position="24"/>
    </location>
</feature>
<evidence type="ECO:0000256" key="4">
    <source>
        <dbReference type="ARBA" id="ARBA00022692"/>
    </source>
</evidence>